<evidence type="ECO:0000259" key="13">
    <source>
        <dbReference type="Pfam" id="PF05698"/>
    </source>
</evidence>
<reference evidence="15" key="1">
    <citation type="submission" date="2017-09" db="EMBL/GenBank/DDBJ databases">
        <title>Depth-based differentiation of microbial function through sediment-hosted aquifers and enrichment of novel symbionts in the deep terrestrial subsurface.</title>
        <authorList>
            <person name="Probst A.J."/>
            <person name="Ladd B."/>
            <person name="Jarett J.K."/>
            <person name="Geller-Mcgrath D.E."/>
            <person name="Sieber C.M.K."/>
            <person name="Emerson J.B."/>
            <person name="Anantharaman K."/>
            <person name="Thomas B.C."/>
            <person name="Malmstrom R."/>
            <person name="Stieglmeier M."/>
            <person name="Klingl A."/>
            <person name="Woyke T."/>
            <person name="Ryan C.M."/>
            <person name="Banfield J.F."/>
        </authorList>
    </citation>
    <scope>NUCLEOTIDE SEQUENCE [LARGE SCALE GENOMIC DNA]</scope>
</reference>
<accession>A0A2H0TPQ8</accession>
<evidence type="ECO:0000256" key="9">
    <source>
        <dbReference type="HAMAP-Rule" id="MF_00303"/>
    </source>
</evidence>
<dbReference type="InterPro" id="IPR008881">
    <property type="entry name" value="Trigger_fac_ribosome-bd_bac"/>
</dbReference>
<dbReference type="SUPFAM" id="SSF109998">
    <property type="entry name" value="Triger factor/SurA peptide-binding domain-like"/>
    <property type="match status" value="1"/>
</dbReference>
<evidence type="ECO:0000256" key="5">
    <source>
        <dbReference type="ARBA" id="ARBA00023110"/>
    </source>
</evidence>
<dbReference type="Gene3D" id="3.30.70.1050">
    <property type="entry name" value="Trigger factor ribosome-binding domain"/>
    <property type="match status" value="1"/>
</dbReference>
<dbReference type="NCBIfam" id="TIGR00115">
    <property type="entry name" value="tig"/>
    <property type="match status" value="1"/>
</dbReference>
<sequence>MPHTLKTLEKSQVELSISVPSDDFTPHLEKAATRLSGRMAIKGFRKGHVPYDTIKKEVGEMAILQEALESIVQESYVNTIKEEKLEVIGMPSISIEKAAPGNDLSYTATVALLPDVTLPDISQITIEKKEAAVDAEKLRETIDALRGMHATEKVKSGPAEKKDKLVLDMEMLMDAVPVEGGHAKDYQVYLSEDHYIPGFNEQVIGLKKGEKKEFSLDFPKNHYQKNLAGKKVTAKVKVTDVFERTLPELDDEFAKKLGLESTKKLEELVQSNLLAEAKQKAEQKAEIELLETLIEKSSFSDLPDVLIDSERQKIFYELKNDIEKHGLTIDQYLQDIKKTEQELFDGFTKQATERAKAALISRQVAKENNITVTSDDIDAEVDLIRGAYENDKDALENLKRPEVRDSIATMLQNKKVMVFLKDQVFGEKKADEDKKEELPE</sequence>
<dbReference type="Pfam" id="PF05697">
    <property type="entry name" value="Trigger_N"/>
    <property type="match status" value="1"/>
</dbReference>
<comment type="similarity">
    <text evidence="2 9">Belongs to the FKBP-type PPIase family. Tig subfamily.</text>
</comment>
<dbReference type="HAMAP" id="MF_00303">
    <property type="entry name" value="Trigger_factor_Tig"/>
    <property type="match status" value="1"/>
</dbReference>
<evidence type="ECO:0000256" key="3">
    <source>
        <dbReference type="ARBA" id="ARBA00013194"/>
    </source>
</evidence>
<evidence type="ECO:0000256" key="10">
    <source>
        <dbReference type="SAM" id="Coils"/>
    </source>
</evidence>
<dbReference type="GO" id="GO:0043335">
    <property type="term" value="P:protein unfolding"/>
    <property type="evidence" value="ECO:0007669"/>
    <property type="project" value="TreeGrafter"/>
</dbReference>
<dbReference type="PIRSF" id="PIRSF003095">
    <property type="entry name" value="Trigger_factor"/>
    <property type="match status" value="1"/>
</dbReference>
<keyword evidence="9" id="KW-0131">Cell cycle</keyword>
<dbReference type="InterPro" id="IPR005215">
    <property type="entry name" value="Trig_fac"/>
</dbReference>
<dbReference type="Gene3D" id="1.10.3120.10">
    <property type="entry name" value="Trigger factor, C-terminal domain"/>
    <property type="match status" value="1"/>
</dbReference>
<feature type="domain" description="Trigger factor ribosome-binding bacterial" evidence="12">
    <location>
        <begin position="1"/>
        <end position="145"/>
    </location>
</feature>
<dbReference type="EC" id="5.2.1.8" evidence="3 9"/>
<dbReference type="Proteomes" id="UP000230154">
    <property type="component" value="Unassembled WGS sequence"/>
</dbReference>
<dbReference type="GO" id="GO:0051083">
    <property type="term" value="P:'de novo' cotranslational protein folding"/>
    <property type="evidence" value="ECO:0007669"/>
    <property type="project" value="TreeGrafter"/>
</dbReference>
<dbReference type="Pfam" id="PF00254">
    <property type="entry name" value="FKBP_C"/>
    <property type="match status" value="1"/>
</dbReference>
<dbReference type="EMBL" id="PFCB01000029">
    <property type="protein sequence ID" value="PIR74132.1"/>
    <property type="molecule type" value="Genomic_DNA"/>
</dbReference>
<evidence type="ECO:0000313" key="14">
    <source>
        <dbReference type="EMBL" id="PIR74132.1"/>
    </source>
</evidence>
<keyword evidence="7 9" id="KW-0413">Isomerase</keyword>
<dbReference type="AlphaFoldDB" id="A0A2H0TPQ8"/>
<feature type="domain" description="PPIase FKBP-type" evidence="11">
    <location>
        <begin position="159"/>
        <end position="234"/>
    </location>
</feature>
<organism evidence="14 15">
    <name type="scientific">Candidatus Magasanikbacteria bacterium CG10_big_fil_rev_8_21_14_0_10_47_10</name>
    <dbReference type="NCBI Taxonomy" id="1974652"/>
    <lineage>
        <taxon>Bacteria</taxon>
        <taxon>Candidatus Magasanikiibacteriota</taxon>
    </lineage>
</organism>
<feature type="coiled-coil region" evidence="10">
    <location>
        <begin position="121"/>
        <end position="148"/>
    </location>
</feature>
<feature type="domain" description="Trigger factor C-terminal" evidence="13">
    <location>
        <begin position="263"/>
        <end position="421"/>
    </location>
</feature>
<dbReference type="Gene3D" id="3.10.50.40">
    <property type="match status" value="1"/>
</dbReference>
<evidence type="ECO:0000256" key="6">
    <source>
        <dbReference type="ARBA" id="ARBA00023186"/>
    </source>
</evidence>
<dbReference type="InterPro" id="IPR037041">
    <property type="entry name" value="Trigger_fac_C_sf"/>
</dbReference>
<dbReference type="Pfam" id="PF05698">
    <property type="entry name" value="Trigger_C"/>
    <property type="match status" value="1"/>
</dbReference>
<evidence type="ECO:0000256" key="4">
    <source>
        <dbReference type="ARBA" id="ARBA00016902"/>
    </source>
</evidence>
<keyword evidence="9" id="KW-0963">Cytoplasm</keyword>
<dbReference type="SUPFAM" id="SSF102735">
    <property type="entry name" value="Trigger factor ribosome-binding domain"/>
    <property type="match status" value="1"/>
</dbReference>
<evidence type="ECO:0000313" key="15">
    <source>
        <dbReference type="Proteomes" id="UP000230154"/>
    </source>
</evidence>
<evidence type="ECO:0000256" key="8">
    <source>
        <dbReference type="ARBA" id="ARBA00029986"/>
    </source>
</evidence>
<proteinExistence type="inferred from homology"/>
<dbReference type="InterPro" id="IPR008880">
    <property type="entry name" value="Trigger_fac_C"/>
</dbReference>
<evidence type="ECO:0000259" key="12">
    <source>
        <dbReference type="Pfam" id="PF05697"/>
    </source>
</evidence>
<dbReference type="InterPro" id="IPR027304">
    <property type="entry name" value="Trigger_fact/SurA_dom_sf"/>
</dbReference>
<evidence type="ECO:0000256" key="1">
    <source>
        <dbReference type="ARBA" id="ARBA00000971"/>
    </source>
</evidence>
<keyword evidence="10" id="KW-0175">Coiled coil</keyword>
<name>A0A2H0TPQ8_9BACT</name>
<dbReference type="GO" id="GO:0003755">
    <property type="term" value="F:peptidyl-prolyl cis-trans isomerase activity"/>
    <property type="evidence" value="ECO:0007669"/>
    <property type="project" value="UniProtKB-UniRule"/>
</dbReference>
<keyword evidence="6 9" id="KW-0143">Chaperone</keyword>
<dbReference type="GO" id="GO:0005737">
    <property type="term" value="C:cytoplasm"/>
    <property type="evidence" value="ECO:0007669"/>
    <property type="project" value="UniProtKB-SubCell"/>
</dbReference>
<comment type="caution">
    <text evidence="14">The sequence shown here is derived from an EMBL/GenBank/DDBJ whole genome shotgun (WGS) entry which is preliminary data.</text>
</comment>
<keyword evidence="9" id="KW-0132">Cell division</keyword>
<protein>
    <recommendedName>
        <fullName evidence="4 9">Trigger factor</fullName>
        <shortName evidence="9">TF</shortName>
        <ecNumber evidence="3 9">5.2.1.8</ecNumber>
    </recommendedName>
    <alternativeName>
        <fullName evidence="8 9">PPIase</fullName>
    </alternativeName>
</protein>
<dbReference type="PANTHER" id="PTHR30560">
    <property type="entry name" value="TRIGGER FACTOR CHAPERONE AND PEPTIDYL-PROLYL CIS/TRANS ISOMERASE"/>
    <property type="match status" value="1"/>
</dbReference>
<comment type="function">
    <text evidence="9">Involved in protein export. Acts as a chaperone by maintaining the newly synthesized protein in an open conformation. Functions as a peptidyl-prolyl cis-trans isomerase.</text>
</comment>
<evidence type="ECO:0000256" key="2">
    <source>
        <dbReference type="ARBA" id="ARBA00005464"/>
    </source>
</evidence>
<gene>
    <name evidence="9 14" type="primary">tig</name>
    <name evidence="14" type="ORF">COU35_04225</name>
</gene>
<comment type="subcellular location">
    <subcellularLocation>
        <location evidence="9">Cytoplasm</location>
    </subcellularLocation>
    <text evidence="9">About half TF is bound to the ribosome near the polypeptide exit tunnel while the other half is free in the cytoplasm.</text>
</comment>
<dbReference type="SUPFAM" id="SSF54534">
    <property type="entry name" value="FKBP-like"/>
    <property type="match status" value="1"/>
</dbReference>
<evidence type="ECO:0000256" key="7">
    <source>
        <dbReference type="ARBA" id="ARBA00023235"/>
    </source>
</evidence>
<dbReference type="GO" id="GO:0051301">
    <property type="term" value="P:cell division"/>
    <property type="evidence" value="ECO:0007669"/>
    <property type="project" value="UniProtKB-KW"/>
</dbReference>
<dbReference type="GO" id="GO:0015031">
    <property type="term" value="P:protein transport"/>
    <property type="evidence" value="ECO:0007669"/>
    <property type="project" value="UniProtKB-UniRule"/>
</dbReference>
<comment type="domain">
    <text evidence="9">Consists of 3 domains; the N-terminus binds the ribosome, the middle domain has PPIase activity, while the C-terminus has intrinsic chaperone activity on its own.</text>
</comment>
<keyword evidence="5 9" id="KW-0697">Rotamase</keyword>
<dbReference type="InterPro" id="IPR036611">
    <property type="entry name" value="Trigger_fac_ribosome-bd_sf"/>
</dbReference>
<evidence type="ECO:0000259" key="11">
    <source>
        <dbReference type="Pfam" id="PF00254"/>
    </source>
</evidence>
<dbReference type="InterPro" id="IPR001179">
    <property type="entry name" value="PPIase_FKBP_dom"/>
</dbReference>
<comment type="catalytic activity">
    <reaction evidence="1 9">
        <text>[protein]-peptidylproline (omega=180) = [protein]-peptidylproline (omega=0)</text>
        <dbReference type="Rhea" id="RHEA:16237"/>
        <dbReference type="Rhea" id="RHEA-COMP:10747"/>
        <dbReference type="Rhea" id="RHEA-COMP:10748"/>
        <dbReference type="ChEBI" id="CHEBI:83833"/>
        <dbReference type="ChEBI" id="CHEBI:83834"/>
        <dbReference type="EC" id="5.2.1.8"/>
    </reaction>
</comment>
<dbReference type="InterPro" id="IPR046357">
    <property type="entry name" value="PPIase_dom_sf"/>
</dbReference>
<dbReference type="GO" id="GO:0044183">
    <property type="term" value="F:protein folding chaperone"/>
    <property type="evidence" value="ECO:0007669"/>
    <property type="project" value="TreeGrafter"/>
</dbReference>
<dbReference type="GO" id="GO:0043022">
    <property type="term" value="F:ribosome binding"/>
    <property type="evidence" value="ECO:0007669"/>
    <property type="project" value="TreeGrafter"/>
</dbReference>
<dbReference type="PANTHER" id="PTHR30560:SF3">
    <property type="entry name" value="TRIGGER FACTOR-LIKE PROTEIN TIG, CHLOROPLASTIC"/>
    <property type="match status" value="1"/>
</dbReference>